<keyword evidence="3 6" id="KW-0812">Transmembrane</keyword>
<feature type="transmembrane region" description="Helical" evidence="6">
    <location>
        <begin position="63"/>
        <end position="84"/>
    </location>
</feature>
<dbReference type="AlphaFoldDB" id="A0A366HVX1"/>
<keyword evidence="4 6" id="KW-1133">Transmembrane helix</keyword>
<dbReference type="GO" id="GO:0005886">
    <property type="term" value="C:plasma membrane"/>
    <property type="evidence" value="ECO:0007669"/>
    <property type="project" value="UniProtKB-ARBA"/>
</dbReference>
<keyword evidence="8" id="KW-1185">Reference proteome</keyword>
<sequence>MEYSASYEQKTRLIDKLDPRTKLAWYIVMIYFSLRFQLALQLICVFLANMLVSFVLTKSLKQYKILLILMPFLGVQLLILQVLFCRDGVLLYEWGLIKIYSQTISLTVTGLLKAGIIVFANMQFFTSASSMDFTLMLIKFKIPYRYAMLVGLCARSIPLMRNEYTAIIDSQTTRGLKMESVYDKIRSIIPTFLPFLFRSVRRATETALAMELRGYDRGKNRTFSYDICIKKTDIVLIGGMVSVVLLNLIGRVFMPTVIQ</sequence>
<dbReference type="PANTHER" id="PTHR34857">
    <property type="entry name" value="SLL0384 PROTEIN"/>
    <property type="match status" value="1"/>
</dbReference>
<feature type="transmembrane region" description="Helical" evidence="6">
    <location>
        <begin position="23"/>
        <end position="56"/>
    </location>
</feature>
<evidence type="ECO:0000256" key="5">
    <source>
        <dbReference type="ARBA" id="ARBA00023136"/>
    </source>
</evidence>
<dbReference type="Proteomes" id="UP000253490">
    <property type="component" value="Unassembled WGS sequence"/>
</dbReference>
<dbReference type="PANTHER" id="PTHR34857:SF2">
    <property type="entry name" value="SLL0384 PROTEIN"/>
    <property type="match status" value="1"/>
</dbReference>
<evidence type="ECO:0000313" key="8">
    <source>
        <dbReference type="Proteomes" id="UP000253490"/>
    </source>
</evidence>
<dbReference type="InterPro" id="IPR003339">
    <property type="entry name" value="ABC/ECF_trnsptr_transmembrane"/>
</dbReference>
<evidence type="ECO:0000256" key="6">
    <source>
        <dbReference type="SAM" id="Phobius"/>
    </source>
</evidence>
<dbReference type="RefSeq" id="WP_113921883.1">
    <property type="nucleotide sequence ID" value="NZ_QNRX01000031.1"/>
</dbReference>
<feature type="transmembrane region" description="Helical" evidence="6">
    <location>
        <begin position="234"/>
        <end position="254"/>
    </location>
</feature>
<dbReference type="CDD" id="cd16914">
    <property type="entry name" value="EcfT"/>
    <property type="match status" value="1"/>
</dbReference>
<evidence type="ECO:0000313" key="7">
    <source>
        <dbReference type="EMBL" id="RBP57213.1"/>
    </source>
</evidence>
<evidence type="ECO:0000256" key="4">
    <source>
        <dbReference type="ARBA" id="ARBA00022989"/>
    </source>
</evidence>
<evidence type="ECO:0000256" key="2">
    <source>
        <dbReference type="ARBA" id="ARBA00022475"/>
    </source>
</evidence>
<proteinExistence type="predicted"/>
<accession>A0A366HVX1</accession>
<feature type="transmembrane region" description="Helical" evidence="6">
    <location>
        <begin position="104"/>
        <end position="126"/>
    </location>
</feature>
<keyword evidence="5 6" id="KW-0472">Membrane</keyword>
<organism evidence="7 8">
    <name type="scientific">Alkalibaculum bacchi</name>
    <dbReference type="NCBI Taxonomy" id="645887"/>
    <lineage>
        <taxon>Bacteria</taxon>
        <taxon>Bacillati</taxon>
        <taxon>Bacillota</taxon>
        <taxon>Clostridia</taxon>
        <taxon>Eubacteriales</taxon>
        <taxon>Eubacteriaceae</taxon>
        <taxon>Alkalibaculum</taxon>
    </lineage>
</organism>
<keyword evidence="2" id="KW-1003">Cell membrane</keyword>
<name>A0A366HVX1_9FIRM</name>
<evidence type="ECO:0000256" key="1">
    <source>
        <dbReference type="ARBA" id="ARBA00004141"/>
    </source>
</evidence>
<protein>
    <submittedName>
        <fullName evidence="7">Energy-coupling factor transport system permease protein</fullName>
    </submittedName>
</protein>
<evidence type="ECO:0000256" key="3">
    <source>
        <dbReference type="ARBA" id="ARBA00022692"/>
    </source>
</evidence>
<comment type="caution">
    <text evidence="7">The sequence shown here is derived from an EMBL/GenBank/DDBJ whole genome shotgun (WGS) entry which is preliminary data.</text>
</comment>
<dbReference type="Pfam" id="PF02361">
    <property type="entry name" value="CbiQ"/>
    <property type="match status" value="1"/>
</dbReference>
<dbReference type="InterPro" id="IPR051611">
    <property type="entry name" value="ECF_transporter_component"/>
</dbReference>
<dbReference type="EMBL" id="QNRX01000031">
    <property type="protein sequence ID" value="RBP57213.1"/>
    <property type="molecule type" value="Genomic_DNA"/>
</dbReference>
<dbReference type="OrthoDB" id="8635523at2"/>
<reference evidence="7 8" key="1">
    <citation type="submission" date="2018-06" db="EMBL/GenBank/DDBJ databases">
        <title>Genomic Encyclopedia of Type Strains, Phase IV (KMG-IV): sequencing the most valuable type-strain genomes for metagenomic binning, comparative biology and taxonomic classification.</title>
        <authorList>
            <person name="Goeker M."/>
        </authorList>
    </citation>
    <scope>NUCLEOTIDE SEQUENCE [LARGE SCALE GENOMIC DNA]</scope>
    <source>
        <strain evidence="7 8">DSM 22112</strain>
    </source>
</reference>
<comment type="subcellular location">
    <subcellularLocation>
        <location evidence="1">Membrane</location>
        <topology evidence="1">Multi-pass membrane protein</topology>
    </subcellularLocation>
</comment>
<gene>
    <name evidence="7" type="ORF">DES36_1315</name>
</gene>